<proteinExistence type="inferred from homology"/>
<comment type="pathway">
    <text evidence="2">Secondary metabolite biosynthesis.</text>
</comment>
<evidence type="ECO:0000256" key="10">
    <source>
        <dbReference type="SAM" id="SignalP"/>
    </source>
</evidence>
<dbReference type="InterPro" id="IPR050364">
    <property type="entry name" value="Cytochrome_P450_fung"/>
</dbReference>
<keyword evidence="6" id="KW-0560">Oxidoreductase</keyword>
<comment type="cofactor">
    <cofactor evidence="1 9">
        <name>heme</name>
        <dbReference type="ChEBI" id="CHEBI:30413"/>
    </cofactor>
</comment>
<dbReference type="SUPFAM" id="SSF48264">
    <property type="entry name" value="Cytochrome P450"/>
    <property type="match status" value="1"/>
</dbReference>
<gene>
    <name evidence="11" type="ORF">HYPSUDRAFT_33010</name>
</gene>
<dbReference type="GO" id="GO:0005506">
    <property type="term" value="F:iron ion binding"/>
    <property type="evidence" value="ECO:0007669"/>
    <property type="project" value="InterPro"/>
</dbReference>
<evidence type="ECO:0008006" key="13">
    <source>
        <dbReference type="Google" id="ProtNLM"/>
    </source>
</evidence>
<evidence type="ECO:0000256" key="3">
    <source>
        <dbReference type="ARBA" id="ARBA00010617"/>
    </source>
</evidence>
<organism evidence="11 12">
    <name type="scientific">Hypholoma sublateritium (strain FD-334 SS-4)</name>
    <dbReference type="NCBI Taxonomy" id="945553"/>
    <lineage>
        <taxon>Eukaryota</taxon>
        <taxon>Fungi</taxon>
        <taxon>Dikarya</taxon>
        <taxon>Basidiomycota</taxon>
        <taxon>Agaricomycotina</taxon>
        <taxon>Agaricomycetes</taxon>
        <taxon>Agaricomycetidae</taxon>
        <taxon>Agaricales</taxon>
        <taxon>Agaricineae</taxon>
        <taxon>Strophariaceae</taxon>
        <taxon>Hypholoma</taxon>
    </lineage>
</organism>
<dbReference type="GO" id="GO:0020037">
    <property type="term" value="F:heme binding"/>
    <property type="evidence" value="ECO:0007669"/>
    <property type="project" value="InterPro"/>
</dbReference>
<dbReference type="OrthoDB" id="2789670at2759"/>
<dbReference type="Gene3D" id="1.10.630.10">
    <property type="entry name" value="Cytochrome P450"/>
    <property type="match status" value="1"/>
</dbReference>
<keyword evidence="8" id="KW-0503">Monooxygenase</keyword>
<evidence type="ECO:0000256" key="2">
    <source>
        <dbReference type="ARBA" id="ARBA00005179"/>
    </source>
</evidence>
<dbReference type="InterPro" id="IPR036396">
    <property type="entry name" value="Cyt_P450_sf"/>
</dbReference>
<name>A0A0D2LN43_HYPSF</name>
<keyword evidence="4 9" id="KW-0349">Heme</keyword>
<dbReference type="Pfam" id="PF00067">
    <property type="entry name" value="p450"/>
    <property type="match status" value="1"/>
</dbReference>
<protein>
    <recommendedName>
        <fullName evidence="13">Cytochrome P450</fullName>
    </recommendedName>
</protein>
<feature type="chain" id="PRO_5002246447" description="Cytochrome P450" evidence="10">
    <location>
        <begin position="24"/>
        <end position="517"/>
    </location>
</feature>
<feature type="binding site" description="axial binding residue" evidence="9">
    <location>
        <position position="442"/>
    </location>
    <ligand>
        <name>heme</name>
        <dbReference type="ChEBI" id="CHEBI:30413"/>
    </ligand>
    <ligandPart>
        <name>Fe</name>
        <dbReference type="ChEBI" id="CHEBI:18248"/>
    </ligandPart>
</feature>
<feature type="signal peptide" evidence="10">
    <location>
        <begin position="1"/>
        <end position="23"/>
    </location>
</feature>
<dbReference type="CDD" id="cd11065">
    <property type="entry name" value="CYP64-like"/>
    <property type="match status" value="1"/>
</dbReference>
<dbReference type="PANTHER" id="PTHR46300">
    <property type="entry name" value="P450, PUTATIVE (EUROFUNG)-RELATED-RELATED"/>
    <property type="match status" value="1"/>
</dbReference>
<dbReference type="EMBL" id="KN817519">
    <property type="protein sequence ID" value="KJA29517.1"/>
    <property type="molecule type" value="Genomic_DNA"/>
</dbReference>
<keyword evidence="12" id="KW-1185">Reference proteome</keyword>
<evidence type="ECO:0000256" key="6">
    <source>
        <dbReference type="ARBA" id="ARBA00023002"/>
    </source>
</evidence>
<dbReference type="Proteomes" id="UP000054270">
    <property type="component" value="Unassembled WGS sequence"/>
</dbReference>
<dbReference type="STRING" id="945553.A0A0D2LN43"/>
<dbReference type="InterPro" id="IPR001128">
    <property type="entry name" value="Cyt_P450"/>
</dbReference>
<keyword evidence="7 9" id="KW-0408">Iron</keyword>
<dbReference type="OMA" id="LHIFLAM"/>
<dbReference type="AlphaFoldDB" id="A0A0D2LN43"/>
<evidence type="ECO:0000256" key="1">
    <source>
        <dbReference type="ARBA" id="ARBA00001971"/>
    </source>
</evidence>
<comment type="similarity">
    <text evidence="3">Belongs to the cytochrome P450 family.</text>
</comment>
<dbReference type="InterPro" id="IPR002401">
    <property type="entry name" value="Cyt_P450_E_grp-I"/>
</dbReference>
<keyword evidence="10" id="KW-0732">Signal</keyword>
<evidence type="ECO:0000256" key="8">
    <source>
        <dbReference type="ARBA" id="ARBA00023033"/>
    </source>
</evidence>
<sequence length="517" mass="57981">MDTTSLLSFAIALLVVILLKTIAERLGSRLKNGPYPPGPKPIPIIGNILDLQIKEPGPEYAEWSKKYQSGICFATAFGNNILIVNTQADADELFEKRAKIYSDRPQIPMTNLIGYEGMVPLMSYGNYWRLCRRICQQHFNYESAKNYRPIIYEKVHNFLSALSESPDNFASHNKMLSVSFAVAIMYGYEVKSVDDPLIDAADRSIFLAGGLLTPDASIINLFPFLAHIPPWLSGPMTSRKIAAEAKGLMKYMQESMMNFAKASIKSGTADASLVTDFLEKQSISEARKGEEQAVQDVAFTTYSGATETTIAVIATFYYLMAKYPEVQSKAQTEIDQVIGSTRLPEFDDRSALPYLEAIYREVMRWSQSLPLGVPHALTEDDYYKGYFIPKGTTVIGNIWAMNHDEDIYPEPFAFKPERFFDESGKLNQNNRILSYGFGRRICVGKAVASSIVWLTMASTLACFNIGKAKDEFGNEIEPNGEYHTEGLVTHKVDYKCSILPRSQIYKDLLQAEKTARV</sequence>
<reference evidence="12" key="1">
    <citation type="submission" date="2014-04" db="EMBL/GenBank/DDBJ databases">
        <title>Evolutionary Origins and Diversification of the Mycorrhizal Mutualists.</title>
        <authorList>
            <consortium name="DOE Joint Genome Institute"/>
            <consortium name="Mycorrhizal Genomics Consortium"/>
            <person name="Kohler A."/>
            <person name="Kuo A."/>
            <person name="Nagy L.G."/>
            <person name="Floudas D."/>
            <person name="Copeland A."/>
            <person name="Barry K.W."/>
            <person name="Cichocki N."/>
            <person name="Veneault-Fourrey C."/>
            <person name="LaButti K."/>
            <person name="Lindquist E.A."/>
            <person name="Lipzen A."/>
            <person name="Lundell T."/>
            <person name="Morin E."/>
            <person name="Murat C."/>
            <person name="Riley R."/>
            <person name="Ohm R."/>
            <person name="Sun H."/>
            <person name="Tunlid A."/>
            <person name="Henrissat B."/>
            <person name="Grigoriev I.V."/>
            <person name="Hibbett D.S."/>
            <person name="Martin F."/>
        </authorList>
    </citation>
    <scope>NUCLEOTIDE SEQUENCE [LARGE SCALE GENOMIC DNA]</scope>
    <source>
        <strain evidence="12">FD-334 SS-4</strain>
    </source>
</reference>
<evidence type="ECO:0000256" key="7">
    <source>
        <dbReference type="ARBA" id="ARBA00023004"/>
    </source>
</evidence>
<dbReference type="GO" id="GO:0004497">
    <property type="term" value="F:monooxygenase activity"/>
    <property type="evidence" value="ECO:0007669"/>
    <property type="project" value="UniProtKB-KW"/>
</dbReference>
<evidence type="ECO:0000256" key="5">
    <source>
        <dbReference type="ARBA" id="ARBA00022723"/>
    </source>
</evidence>
<evidence type="ECO:0000313" key="11">
    <source>
        <dbReference type="EMBL" id="KJA29517.1"/>
    </source>
</evidence>
<keyword evidence="5 9" id="KW-0479">Metal-binding</keyword>
<dbReference type="PANTHER" id="PTHR46300:SF7">
    <property type="entry name" value="P450, PUTATIVE (EUROFUNG)-RELATED"/>
    <property type="match status" value="1"/>
</dbReference>
<evidence type="ECO:0000256" key="9">
    <source>
        <dbReference type="PIRSR" id="PIRSR602401-1"/>
    </source>
</evidence>
<evidence type="ECO:0000313" key="12">
    <source>
        <dbReference type="Proteomes" id="UP000054270"/>
    </source>
</evidence>
<dbReference type="GO" id="GO:0016705">
    <property type="term" value="F:oxidoreductase activity, acting on paired donors, with incorporation or reduction of molecular oxygen"/>
    <property type="evidence" value="ECO:0007669"/>
    <property type="project" value="InterPro"/>
</dbReference>
<evidence type="ECO:0000256" key="4">
    <source>
        <dbReference type="ARBA" id="ARBA00022617"/>
    </source>
</evidence>
<accession>A0A0D2LN43</accession>
<dbReference type="PRINTS" id="PR00463">
    <property type="entry name" value="EP450I"/>
</dbReference>